<dbReference type="Proteomes" id="UP001472677">
    <property type="component" value="Unassembled WGS sequence"/>
</dbReference>
<accession>A0ABR2DZ46</accession>
<reference evidence="2 3" key="1">
    <citation type="journal article" date="2024" name="G3 (Bethesda)">
        <title>Genome assembly of Hibiscus sabdariffa L. provides insights into metabolisms of medicinal natural products.</title>
        <authorList>
            <person name="Kim T."/>
        </authorList>
    </citation>
    <scope>NUCLEOTIDE SEQUENCE [LARGE SCALE GENOMIC DNA]</scope>
    <source>
        <strain evidence="2">TK-2024</strain>
        <tissue evidence="2">Old leaves</tissue>
    </source>
</reference>
<dbReference type="EMBL" id="JBBPBM010000021">
    <property type="protein sequence ID" value="KAK8548826.1"/>
    <property type="molecule type" value="Genomic_DNA"/>
</dbReference>
<proteinExistence type="predicted"/>
<evidence type="ECO:0000313" key="3">
    <source>
        <dbReference type="Proteomes" id="UP001472677"/>
    </source>
</evidence>
<comment type="caution">
    <text evidence="2">The sequence shown here is derived from an EMBL/GenBank/DDBJ whole genome shotgun (WGS) entry which is preliminary data.</text>
</comment>
<keyword evidence="3" id="KW-1185">Reference proteome</keyword>
<organism evidence="2 3">
    <name type="scientific">Hibiscus sabdariffa</name>
    <name type="common">roselle</name>
    <dbReference type="NCBI Taxonomy" id="183260"/>
    <lineage>
        <taxon>Eukaryota</taxon>
        <taxon>Viridiplantae</taxon>
        <taxon>Streptophyta</taxon>
        <taxon>Embryophyta</taxon>
        <taxon>Tracheophyta</taxon>
        <taxon>Spermatophyta</taxon>
        <taxon>Magnoliopsida</taxon>
        <taxon>eudicotyledons</taxon>
        <taxon>Gunneridae</taxon>
        <taxon>Pentapetalae</taxon>
        <taxon>rosids</taxon>
        <taxon>malvids</taxon>
        <taxon>Malvales</taxon>
        <taxon>Malvaceae</taxon>
        <taxon>Malvoideae</taxon>
        <taxon>Hibiscus</taxon>
    </lineage>
</organism>
<protein>
    <submittedName>
        <fullName evidence="2">Uncharacterized protein</fullName>
    </submittedName>
</protein>
<evidence type="ECO:0000256" key="1">
    <source>
        <dbReference type="SAM" id="MobiDB-lite"/>
    </source>
</evidence>
<sequence>MVLIICVRQEPPASVPTTASAPVPTPTSQPSTAASNRRIRSLCKKTFYRRLCLSSIAPFFDGKTDGVVI</sequence>
<gene>
    <name evidence="2" type="ORF">V6N12_061730</name>
</gene>
<name>A0ABR2DZ46_9ROSI</name>
<feature type="region of interest" description="Disordered" evidence="1">
    <location>
        <begin position="13"/>
        <end position="36"/>
    </location>
</feature>
<evidence type="ECO:0000313" key="2">
    <source>
        <dbReference type="EMBL" id="KAK8548826.1"/>
    </source>
</evidence>
<feature type="compositionally biased region" description="Low complexity" evidence="1">
    <location>
        <begin position="13"/>
        <end position="35"/>
    </location>
</feature>